<gene>
    <name evidence="4" type="ORF">Prum_018170</name>
</gene>
<evidence type="ECO:0000259" key="3">
    <source>
        <dbReference type="Pfam" id="PF22725"/>
    </source>
</evidence>
<comment type="caution">
    <text evidence="4">The sequence shown here is derived from an EMBL/GenBank/DDBJ whole genome shotgun (WGS) entry which is preliminary data.</text>
</comment>
<dbReference type="Pfam" id="PF01408">
    <property type="entry name" value="GFO_IDH_MocA"/>
    <property type="match status" value="1"/>
</dbReference>
<keyword evidence="1" id="KW-0560">Oxidoreductase</keyword>
<accession>A0A6V8L694</accession>
<reference evidence="4 5" key="2">
    <citation type="submission" date="2020-03" db="EMBL/GenBank/DDBJ databases">
        <authorList>
            <person name="Ichikawa N."/>
            <person name="Kimura A."/>
            <person name="Kitahashi Y."/>
            <person name="Uohara A."/>
        </authorList>
    </citation>
    <scope>NUCLEOTIDE SEQUENCE [LARGE SCALE GENOMIC DNA]</scope>
    <source>
        <strain evidence="4 5">NBRC 108638</strain>
    </source>
</reference>
<dbReference type="PANTHER" id="PTHR43818">
    <property type="entry name" value="BCDNA.GH03377"/>
    <property type="match status" value="1"/>
</dbReference>
<proteinExistence type="predicted"/>
<dbReference type="GO" id="GO:0000166">
    <property type="term" value="F:nucleotide binding"/>
    <property type="evidence" value="ECO:0007669"/>
    <property type="project" value="InterPro"/>
</dbReference>
<dbReference type="Proteomes" id="UP000482960">
    <property type="component" value="Unassembled WGS sequence"/>
</dbReference>
<evidence type="ECO:0000313" key="5">
    <source>
        <dbReference type="Proteomes" id="UP000482960"/>
    </source>
</evidence>
<organism evidence="4 5">
    <name type="scientific">Phytohabitans rumicis</name>
    <dbReference type="NCBI Taxonomy" id="1076125"/>
    <lineage>
        <taxon>Bacteria</taxon>
        <taxon>Bacillati</taxon>
        <taxon>Actinomycetota</taxon>
        <taxon>Actinomycetes</taxon>
        <taxon>Micromonosporales</taxon>
        <taxon>Micromonosporaceae</taxon>
    </lineage>
</organism>
<dbReference type="SUPFAM" id="SSF51735">
    <property type="entry name" value="NAD(P)-binding Rossmann-fold domains"/>
    <property type="match status" value="1"/>
</dbReference>
<evidence type="ECO:0000313" key="4">
    <source>
        <dbReference type="EMBL" id="GFJ88175.1"/>
    </source>
</evidence>
<evidence type="ECO:0000256" key="1">
    <source>
        <dbReference type="ARBA" id="ARBA00023002"/>
    </source>
</evidence>
<feature type="domain" description="GFO/IDH/MocA-like oxidoreductase" evidence="3">
    <location>
        <begin position="136"/>
        <end position="280"/>
    </location>
</feature>
<keyword evidence="5" id="KW-1185">Reference proteome</keyword>
<dbReference type="GO" id="GO:0016491">
    <property type="term" value="F:oxidoreductase activity"/>
    <property type="evidence" value="ECO:0007669"/>
    <property type="project" value="UniProtKB-KW"/>
</dbReference>
<dbReference type="Gene3D" id="3.40.50.720">
    <property type="entry name" value="NAD(P)-binding Rossmann-like Domain"/>
    <property type="match status" value="1"/>
</dbReference>
<dbReference type="Pfam" id="PF22725">
    <property type="entry name" value="GFO_IDH_MocA_C3"/>
    <property type="match status" value="1"/>
</dbReference>
<protein>
    <submittedName>
        <fullName evidence="4">Oxidoreductase</fullName>
    </submittedName>
</protein>
<dbReference type="SUPFAM" id="SSF55347">
    <property type="entry name" value="Glyceraldehyde-3-phosphate dehydrogenase-like, C-terminal domain"/>
    <property type="match status" value="1"/>
</dbReference>
<name>A0A6V8L694_9ACTN</name>
<reference evidence="4 5" key="1">
    <citation type="submission" date="2020-03" db="EMBL/GenBank/DDBJ databases">
        <title>Whole genome shotgun sequence of Phytohabitans rumicis NBRC 108638.</title>
        <authorList>
            <person name="Komaki H."/>
            <person name="Tamura T."/>
        </authorList>
    </citation>
    <scope>NUCLEOTIDE SEQUENCE [LARGE SCALE GENOMIC DNA]</scope>
    <source>
        <strain evidence="4 5">NBRC 108638</strain>
    </source>
</reference>
<dbReference type="InterPro" id="IPR055170">
    <property type="entry name" value="GFO_IDH_MocA-like_dom"/>
</dbReference>
<dbReference type="InterPro" id="IPR036291">
    <property type="entry name" value="NAD(P)-bd_dom_sf"/>
</dbReference>
<feature type="domain" description="Gfo/Idh/MocA-like oxidoreductase N-terminal" evidence="2">
    <location>
        <begin position="2"/>
        <end position="127"/>
    </location>
</feature>
<dbReference type="EMBL" id="BLPG01000001">
    <property type="protein sequence ID" value="GFJ88175.1"/>
    <property type="molecule type" value="Genomic_DNA"/>
</dbReference>
<dbReference type="InterPro" id="IPR050463">
    <property type="entry name" value="Gfo/Idh/MocA_oxidrdct_glycsds"/>
</dbReference>
<dbReference type="PANTHER" id="PTHR43818:SF11">
    <property type="entry name" value="BCDNA.GH03377"/>
    <property type="match status" value="1"/>
</dbReference>
<dbReference type="RefSeq" id="WP_246277748.1">
    <property type="nucleotide sequence ID" value="NZ_BAABJB010000006.1"/>
</dbReference>
<sequence>MIGVGVIGLGWMGRVHAQAYLRVAHHYPVPAPRLVVAADPVAGLRADAARRYGFGRTTGDWAEVLADPDVHAVSVTVPNFLHAEVGAAAARAGKHIWIEKPVGRDATEAATVAAAVAAAGVRATVGFNYRHAPAVAYARELIAAGRIGAVTHARFRLLSDYAADPKGALSWRFVRERGGSGVLGDLMSHGVDLARYLVGPIEAVVADEATFVPRRPVPGGATSHFATVEGGVLGDVENEDYVGCLARFAGGARGTLEASRVSVGSQCDYGFEIHGTEGVLAWDFRRMGELRVGGTTVHVGPGHGEYAAFQPGPGIAMGYDDLKVIEAAGFLRSIVDGTAHGPTIDDAVHAARVVAAMAESAHSGRWVNTG</sequence>
<dbReference type="Gene3D" id="3.30.360.10">
    <property type="entry name" value="Dihydrodipicolinate Reductase, domain 2"/>
    <property type="match status" value="1"/>
</dbReference>
<evidence type="ECO:0000259" key="2">
    <source>
        <dbReference type="Pfam" id="PF01408"/>
    </source>
</evidence>
<dbReference type="AlphaFoldDB" id="A0A6V8L694"/>
<dbReference type="InterPro" id="IPR000683">
    <property type="entry name" value="Gfo/Idh/MocA-like_OxRdtase_N"/>
</dbReference>